<dbReference type="InterPro" id="IPR036739">
    <property type="entry name" value="SLC41_membr_dom_sf"/>
</dbReference>
<dbReference type="SUPFAM" id="SSF158791">
    <property type="entry name" value="MgtE N-terminal domain-like"/>
    <property type="match status" value="1"/>
</dbReference>
<comment type="similarity">
    <text evidence="2 9">Belongs to the SLC41A transporter family.</text>
</comment>
<sequence length="448" mass="47700">MSESSTPDTINLLIDEGKLTELAEHLRASSERDTVWALERIPRDHAAIAFRLLEKDAAIEVFDALDPAAQADLVSELGHHHLADAFSQLDPDELARLLDELPARVAKRVLREFPPDQLEPVKTVLGYASGTVGREMSPVPLSVRASTTVADALDRVRASDHTIDELAGIPVVGDDGRFIGVAALLDLVRGRPDAPVADVLSDNPLVTHTGDSAEVLARHVLDDLDELFAPVLDREDRVVGTFTALDAARVSRNAVSEDQARAGASEPLGRPYLRTPVLRVAQSRVVWLLVLAVSAVLTVQVLEIFEATLDQVVALALFIPLVTGIGGNTGSQSATTVTRALALGDIRKRDVLRVAFKEVRTGLLLGVVLAVLAFLIASLVYGPAIGAVIGLTIAVNCPIAAMVGGVIPLLATACRVDPAVFSTPFISTFCDASGLLLYFTVARTVLQL</sequence>
<dbReference type="InterPro" id="IPR038076">
    <property type="entry name" value="MgtE_N_sf"/>
</dbReference>
<dbReference type="Proteomes" id="UP000431744">
    <property type="component" value="Unassembled WGS sequence"/>
</dbReference>
<dbReference type="InterPro" id="IPR000644">
    <property type="entry name" value="CBS_dom"/>
</dbReference>
<accession>A0A6H9WEV1</accession>
<dbReference type="SUPFAM" id="SSF54631">
    <property type="entry name" value="CBS-domain pair"/>
    <property type="match status" value="1"/>
</dbReference>
<dbReference type="OrthoDB" id="9790355at2"/>
<evidence type="ECO:0000256" key="7">
    <source>
        <dbReference type="ARBA" id="ARBA00023136"/>
    </source>
</evidence>
<dbReference type="Gene3D" id="1.25.60.10">
    <property type="entry name" value="MgtE N-terminal domain-like"/>
    <property type="match status" value="1"/>
</dbReference>
<dbReference type="GO" id="GO:0046872">
    <property type="term" value="F:metal ion binding"/>
    <property type="evidence" value="ECO:0007669"/>
    <property type="project" value="UniProtKB-KW"/>
</dbReference>
<dbReference type="AlphaFoldDB" id="A0A6H9WEV1"/>
<comment type="function">
    <text evidence="9">Acts as a magnesium transporter.</text>
</comment>
<dbReference type="SMART" id="SM00924">
    <property type="entry name" value="MgtE_N"/>
    <property type="match status" value="1"/>
</dbReference>
<keyword evidence="12" id="KW-1185">Reference proteome</keyword>
<dbReference type="RefSeq" id="WP_158028032.1">
    <property type="nucleotide sequence ID" value="NZ_BMHG01000001.1"/>
</dbReference>
<reference evidence="11 12" key="1">
    <citation type="submission" date="2019-09" db="EMBL/GenBank/DDBJ databases">
        <title>Phylogeny of genus Pseudoclavibacter and closely related genus.</title>
        <authorList>
            <person name="Li Y."/>
        </authorList>
    </citation>
    <scope>NUCLEOTIDE SEQUENCE [LARGE SCALE GENOMIC DNA]</scope>
    <source>
        <strain evidence="11 12">EGI 60007</strain>
    </source>
</reference>
<feature type="transmembrane region" description="Helical" evidence="9">
    <location>
        <begin position="362"/>
        <end position="381"/>
    </location>
</feature>
<dbReference type="Pfam" id="PF01769">
    <property type="entry name" value="MgtE"/>
    <property type="match status" value="1"/>
</dbReference>
<feature type="domain" description="CBS" evidence="10">
    <location>
        <begin position="136"/>
        <end position="199"/>
    </location>
</feature>
<feature type="transmembrane region" description="Helical" evidence="9">
    <location>
        <begin position="312"/>
        <end position="331"/>
    </location>
</feature>
<evidence type="ECO:0000256" key="5">
    <source>
        <dbReference type="ARBA" id="ARBA00022842"/>
    </source>
</evidence>
<keyword evidence="6 9" id="KW-1133">Transmembrane helix</keyword>
<dbReference type="SUPFAM" id="SSF161093">
    <property type="entry name" value="MgtE membrane domain-like"/>
    <property type="match status" value="1"/>
</dbReference>
<keyword evidence="7 9" id="KW-0472">Membrane</keyword>
<keyword evidence="5 9" id="KW-0460">Magnesium</keyword>
<comment type="subcellular location">
    <subcellularLocation>
        <location evidence="9">Cell membrane</location>
        <topology evidence="9">Multi-pass membrane protein</topology>
    </subcellularLocation>
    <subcellularLocation>
        <location evidence="1">Membrane</location>
        <topology evidence="1">Multi-pass membrane protein</topology>
    </subcellularLocation>
</comment>
<dbReference type="PROSITE" id="PS51371">
    <property type="entry name" value="CBS"/>
    <property type="match status" value="1"/>
</dbReference>
<evidence type="ECO:0000256" key="8">
    <source>
        <dbReference type="PROSITE-ProRule" id="PRU00703"/>
    </source>
</evidence>
<dbReference type="NCBIfam" id="TIGR00400">
    <property type="entry name" value="mgtE"/>
    <property type="match status" value="1"/>
</dbReference>
<evidence type="ECO:0000256" key="1">
    <source>
        <dbReference type="ARBA" id="ARBA00004141"/>
    </source>
</evidence>
<protein>
    <recommendedName>
        <fullName evidence="9">Magnesium transporter MgtE</fullName>
    </recommendedName>
</protein>
<keyword evidence="9" id="KW-0479">Metal-binding</keyword>
<dbReference type="InterPro" id="IPR006669">
    <property type="entry name" value="MgtE_transporter"/>
</dbReference>
<feature type="transmembrane region" description="Helical" evidence="9">
    <location>
        <begin position="425"/>
        <end position="446"/>
    </location>
</feature>
<evidence type="ECO:0000313" key="12">
    <source>
        <dbReference type="Proteomes" id="UP000431744"/>
    </source>
</evidence>
<feature type="transmembrane region" description="Helical" evidence="9">
    <location>
        <begin position="285"/>
        <end position="305"/>
    </location>
</feature>
<dbReference type="InterPro" id="IPR046342">
    <property type="entry name" value="CBS_dom_sf"/>
</dbReference>
<keyword evidence="4 9" id="KW-0812">Transmembrane</keyword>
<keyword evidence="8" id="KW-0129">CBS domain</keyword>
<dbReference type="InterPro" id="IPR006668">
    <property type="entry name" value="Mg_transptr_MgtE_intracell_dom"/>
</dbReference>
<evidence type="ECO:0000259" key="10">
    <source>
        <dbReference type="PROSITE" id="PS51371"/>
    </source>
</evidence>
<evidence type="ECO:0000256" key="3">
    <source>
        <dbReference type="ARBA" id="ARBA00022448"/>
    </source>
</evidence>
<keyword evidence="9" id="KW-1003">Cell membrane</keyword>
<proteinExistence type="inferred from homology"/>
<comment type="caution">
    <text evidence="11">The sequence shown here is derived from an EMBL/GenBank/DDBJ whole genome shotgun (WGS) entry which is preliminary data.</text>
</comment>
<dbReference type="Pfam" id="PF03448">
    <property type="entry name" value="MgtE_N"/>
    <property type="match status" value="1"/>
</dbReference>
<dbReference type="GO" id="GO:0015095">
    <property type="term" value="F:magnesium ion transmembrane transporter activity"/>
    <property type="evidence" value="ECO:0007669"/>
    <property type="project" value="UniProtKB-UniRule"/>
</dbReference>
<gene>
    <name evidence="11" type="primary">mgtE</name>
    <name evidence="11" type="ORF">F8O04_04030</name>
</gene>
<evidence type="ECO:0000313" key="11">
    <source>
        <dbReference type="EMBL" id="KAB1649442.1"/>
    </source>
</evidence>
<name>A0A6H9WEV1_9MICO</name>
<evidence type="ECO:0000256" key="6">
    <source>
        <dbReference type="ARBA" id="ARBA00022989"/>
    </source>
</evidence>
<dbReference type="PANTHER" id="PTHR41394:SF8">
    <property type="entry name" value="MAGNESIUM TRANSPORTER MGTE"/>
    <property type="match status" value="1"/>
</dbReference>
<dbReference type="Gene3D" id="3.10.580.10">
    <property type="entry name" value="CBS-domain"/>
    <property type="match status" value="1"/>
</dbReference>
<dbReference type="Gene3D" id="1.10.357.20">
    <property type="entry name" value="SLC41 divalent cation transporters, integral membrane domain"/>
    <property type="match status" value="1"/>
</dbReference>
<dbReference type="Pfam" id="PF00571">
    <property type="entry name" value="CBS"/>
    <property type="match status" value="1"/>
</dbReference>
<evidence type="ECO:0000256" key="4">
    <source>
        <dbReference type="ARBA" id="ARBA00022692"/>
    </source>
</evidence>
<dbReference type="PANTHER" id="PTHR41394">
    <property type="entry name" value="MAGNESIUM TRANSPORTER MGTE"/>
    <property type="match status" value="1"/>
</dbReference>
<keyword evidence="3 9" id="KW-0813">Transport</keyword>
<dbReference type="GO" id="GO:0005886">
    <property type="term" value="C:plasma membrane"/>
    <property type="evidence" value="ECO:0007669"/>
    <property type="project" value="UniProtKB-SubCell"/>
</dbReference>
<organism evidence="11 12">
    <name type="scientific">Pseudoclavibacter endophyticus</name>
    <dbReference type="NCBI Taxonomy" id="1778590"/>
    <lineage>
        <taxon>Bacteria</taxon>
        <taxon>Bacillati</taxon>
        <taxon>Actinomycetota</taxon>
        <taxon>Actinomycetes</taxon>
        <taxon>Micrococcales</taxon>
        <taxon>Microbacteriaceae</taxon>
        <taxon>Pseudoclavibacter</taxon>
    </lineage>
</organism>
<evidence type="ECO:0000256" key="9">
    <source>
        <dbReference type="RuleBase" id="RU362011"/>
    </source>
</evidence>
<evidence type="ECO:0000256" key="2">
    <source>
        <dbReference type="ARBA" id="ARBA00009749"/>
    </source>
</evidence>
<comment type="subunit">
    <text evidence="9">Homodimer.</text>
</comment>
<feature type="transmembrane region" description="Helical" evidence="9">
    <location>
        <begin position="388"/>
        <end position="413"/>
    </location>
</feature>
<dbReference type="EMBL" id="WBJY01000001">
    <property type="protein sequence ID" value="KAB1649442.1"/>
    <property type="molecule type" value="Genomic_DNA"/>
</dbReference>
<dbReference type="InterPro" id="IPR006667">
    <property type="entry name" value="SLC41_membr_dom"/>
</dbReference>